<proteinExistence type="predicted"/>
<keyword evidence="4" id="KW-1185">Reference proteome</keyword>
<keyword evidence="2" id="KW-1133">Transmembrane helix</keyword>
<keyword evidence="2" id="KW-0472">Membrane</keyword>
<dbReference type="EC" id="3.5.4.12" evidence="3"/>
<sequence length="312" mass="35106">MDKNREVDPEQAKELEMGTDDEQQQQQQQQLQEQDQFPTDEAGHVDTHIAAGLEADQRPTVPPGLVSLDYNPWDHRRKLVLMTGLLMTEFCFLPVALYYPLWYDTTLSHGVLFAIITSFFGVVTGVEFALRSWRLLQPAGTYRPLGGRRWALDATHWILLVVYSLMTAVLIGASVPKEPLVRPLALPSTMFLIIMAFLLLSTGILHHRRVISPWRISSTPGRYTYAFRPLTYTLVEDVVAVDGGAGRAYRQRLAVRWGQSPRFRALLARLNWLWGVGCLLGGAMTMTILWTTSQDVAYGFGWAGPLVVVCSD</sequence>
<feature type="compositionally biased region" description="Basic and acidic residues" evidence="1">
    <location>
        <begin position="1"/>
        <end position="16"/>
    </location>
</feature>
<feature type="transmembrane region" description="Helical" evidence="2">
    <location>
        <begin position="111"/>
        <end position="130"/>
    </location>
</feature>
<evidence type="ECO:0000313" key="3">
    <source>
        <dbReference type="EMBL" id="KAL1902814.1"/>
    </source>
</evidence>
<comment type="caution">
    <text evidence="3">The sequence shown here is derived from an EMBL/GenBank/DDBJ whole genome shotgun (WGS) entry which is preliminary data.</text>
</comment>
<name>A0ABR3ZQS0_9PEZI</name>
<evidence type="ECO:0000256" key="1">
    <source>
        <dbReference type="SAM" id="MobiDB-lite"/>
    </source>
</evidence>
<keyword evidence="2" id="KW-0812">Transmembrane</keyword>
<gene>
    <name evidence="3" type="primary">DCD1_1</name>
    <name evidence="3" type="ORF">Sste5346_000725</name>
</gene>
<reference evidence="3 4" key="1">
    <citation type="journal article" date="2024" name="IMA Fungus">
        <title>IMA Genome - F19 : A genome assembly and annotation guide to empower mycologists, including annotated draft genome sequences of Ceratocystis pirilliformis, Diaporthe australafricana, Fusarium ophioides, Paecilomyces lecythidis, and Sporothrix stenoceras.</title>
        <authorList>
            <person name="Aylward J."/>
            <person name="Wilson A.M."/>
            <person name="Visagie C.M."/>
            <person name="Spraker J."/>
            <person name="Barnes I."/>
            <person name="Buitendag C."/>
            <person name="Ceriani C."/>
            <person name="Del Mar Angel L."/>
            <person name="du Plessis D."/>
            <person name="Fuchs T."/>
            <person name="Gasser K."/>
            <person name="Kramer D."/>
            <person name="Li W."/>
            <person name="Munsamy K."/>
            <person name="Piso A."/>
            <person name="Price J.L."/>
            <person name="Sonnekus B."/>
            <person name="Thomas C."/>
            <person name="van der Nest A."/>
            <person name="van Dijk A."/>
            <person name="van Heerden A."/>
            <person name="van Vuuren N."/>
            <person name="Yilmaz N."/>
            <person name="Duong T.A."/>
            <person name="van der Merwe N.A."/>
            <person name="Wingfield M.J."/>
            <person name="Wingfield B.D."/>
        </authorList>
    </citation>
    <scope>NUCLEOTIDE SEQUENCE [LARGE SCALE GENOMIC DNA]</scope>
    <source>
        <strain evidence="3 4">CMW 5346</strain>
    </source>
</reference>
<accession>A0ABR3ZQS0</accession>
<feature type="compositionally biased region" description="Low complexity" evidence="1">
    <location>
        <begin position="24"/>
        <end position="36"/>
    </location>
</feature>
<dbReference type="GO" id="GO:0004132">
    <property type="term" value="F:dCMP deaminase activity"/>
    <property type="evidence" value="ECO:0007669"/>
    <property type="project" value="UniProtKB-EC"/>
</dbReference>
<feature type="region of interest" description="Disordered" evidence="1">
    <location>
        <begin position="1"/>
        <end position="39"/>
    </location>
</feature>
<keyword evidence="3" id="KW-0378">Hydrolase</keyword>
<dbReference type="Proteomes" id="UP001583186">
    <property type="component" value="Unassembled WGS sequence"/>
</dbReference>
<dbReference type="EMBL" id="JAWCUI010000003">
    <property type="protein sequence ID" value="KAL1902814.1"/>
    <property type="molecule type" value="Genomic_DNA"/>
</dbReference>
<feature type="transmembrane region" description="Helical" evidence="2">
    <location>
        <begin position="184"/>
        <end position="205"/>
    </location>
</feature>
<dbReference type="PANTHER" id="PTHR42024:SF1">
    <property type="entry name" value="AMINO ACID PERMEASE_ SLC12A DOMAIN-CONTAINING PROTEIN"/>
    <property type="match status" value="1"/>
</dbReference>
<feature type="transmembrane region" description="Helical" evidence="2">
    <location>
        <begin position="150"/>
        <end position="172"/>
    </location>
</feature>
<protein>
    <submittedName>
        <fullName evidence="3">Deoxycytidine monophosphate (dCMP) deaminase</fullName>
        <ecNumber evidence="3">3.5.4.12</ecNumber>
    </submittedName>
</protein>
<evidence type="ECO:0000313" key="4">
    <source>
        <dbReference type="Proteomes" id="UP001583186"/>
    </source>
</evidence>
<dbReference type="PANTHER" id="PTHR42024">
    <property type="entry name" value="AMINO ACID PERMEASE_ SLC12A DOMAIN-CONTAINING PROTEIN"/>
    <property type="match status" value="1"/>
</dbReference>
<feature type="transmembrane region" description="Helical" evidence="2">
    <location>
        <begin position="272"/>
        <end position="292"/>
    </location>
</feature>
<feature type="transmembrane region" description="Helical" evidence="2">
    <location>
        <begin position="79"/>
        <end position="99"/>
    </location>
</feature>
<organism evidence="3 4">
    <name type="scientific">Sporothrix stenoceras</name>
    <dbReference type="NCBI Taxonomy" id="5173"/>
    <lineage>
        <taxon>Eukaryota</taxon>
        <taxon>Fungi</taxon>
        <taxon>Dikarya</taxon>
        <taxon>Ascomycota</taxon>
        <taxon>Pezizomycotina</taxon>
        <taxon>Sordariomycetes</taxon>
        <taxon>Sordariomycetidae</taxon>
        <taxon>Ophiostomatales</taxon>
        <taxon>Ophiostomataceae</taxon>
        <taxon>Sporothrix</taxon>
    </lineage>
</organism>
<evidence type="ECO:0000256" key="2">
    <source>
        <dbReference type="SAM" id="Phobius"/>
    </source>
</evidence>